<keyword evidence="7" id="KW-1185">Reference proteome</keyword>
<sequence length="295" mass="32347">MLRELKTFLEVTRCGTFAAAGDRIGLTQSAVSAQMQRLEEALGYPLFERAGRSAQLTAEGRAAIGRAEQILDLFGGMCEGTESRPIRGEVRLGAVSTAQAGLLPVTMSHLRRAGSEISLRIIPGSSLQLLALVDSGEIDAAILVEPPFALPRELNWSPLANERYALIAPHDAHESDWRALITAHRFIRYDRSAFGGRLVERFLRRHRLHVNDCAEMDELTGIVKMVEEGLGVALLPISPGLDVSQVRVFELKGDVFYRRIGVIERSEPRSAVFSLFSRALGEAAHELYIATSSLG</sequence>
<evidence type="ECO:0000259" key="5">
    <source>
        <dbReference type="PROSITE" id="PS50931"/>
    </source>
</evidence>
<dbReference type="GO" id="GO:0003700">
    <property type="term" value="F:DNA-binding transcription factor activity"/>
    <property type="evidence" value="ECO:0007669"/>
    <property type="project" value="InterPro"/>
</dbReference>
<feature type="domain" description="HTH lysR-type" evidence="5">
    <location>
        <begin position="1"/>
        <end position="57"/>
    </location>
</feature>
<dbReference type="AlphaFoldDB" id="Q2SLQ5"/>
<keyword evidence="3" id="KW-0238">DNA-binding</keyword>
<dbReference type="KEGG" id="hch:HCH_01562"/>
<dbReference type="Gene3D" id="3.40.190.10">
    <property type="entry name" value="Periplasmic binding protein-like II"/>
    <property type="match status" value="2"/>
</dbReference>
<evidence type="ECO:0000313" key="7">
    <source>
        <dbReference type="Proteomes" id="UP000000238"/>
    </source>
</evidence>
<dbReference type="eggNOG" id="COG0583">
    <property type="taxonomic scope" value="Bacteria"/>
</dbReference>
<dbReference type="FunFam" id="1.10.10.10:FF:000001">
    <property type="entry name" value="LysR family transcriptional regulator"/>
    <property type="match status" value="1"/>
</dbReference>
<dbReference type="InterPro" id="IPR000847">
    <property type="entry name" value="LysR_HTH_N"/>
</dbReference>
<dbReference type="RefSeq" id="WP_011395492.1">
    <property type="nucleotide sequence ID" value="NC_007645.1"/>
</dbReference>
<gene>
    <name evidence="6" type="ordered locus">HCH_01562</name>
</gene>
<reference evidence="6 7" key="1">
    <citation type="journal article" date="2005" name="Nucleic Acids Res.">
        <title>Genomic blueprint of Hahella chejuensis, a marine microbe producing an algicidal agent.</title>
        <authorList>
            <person name="Jeong H."/>
            <person name="Yim J.H."/>
            <person name="Lee C."/>
            <person name="Choi S.-H."/>
            <person name="Park Y.K."/>
            <person name="Yoon S.H."/>
            <person name="Hur C.-G."/>
            <person name="Kang H.-Y."/>
            <person name="Kim D."/>
            <person name="Lee H.H."/>
            <person name="Park K.H."/>
            <person name="Park S.-H."/>
            <person name="Park H.-S."/>
            <person name="Lee H.K."/>
            <person name="Oh T.K."/>
            <person name="Kim J.F."/>
        </authorList>
    </citation>
    <scope>NUCLEOTIDE SEQUENCE [LARGE SCALE GENOMIC DNA]</scope>
    <source>
        <strain evidence="6 7">KCTC 2396</strain>
    </source>
</reference>
<dbReference type="EMBL" id="CP000155">
    <property type="protein sequence ID" value="ABC28419.1"/>
    <property type="molecule type" value="Genomic_DNA"/>
</dbReference>
<dbReference type="Pfam" id="PF00126">
    <property type="entry name" value="HTH_1"/>
    <property type="match status" value="1"/>
</dbReference>
<dbReference type="OrthoDB" id="6654833at2"/>
<dbReference type="SUPFAM" id="SSF53850">
    <property type="entry name" value="Periplasmic binding protein-like II"/>
    <property type="match status" value="1"/>
</dbReference>
<comment type="similarity">
    <text evidence="1">Belongs to the LysR transcriptional regulatory family.</text>
</comment>
<dbReference type="STRING" id="349521.HCH_01562"/>
<dbReference type="Gene3D" id="1.10.10.10">
    <property type="entry name" value="Winged helix-like DNA-binding domain superfamily/Winged helix DNA-binding domain"/>
    <property type="match status" value="1"/>
</dbReference>
<evidence type="ECO:0000256" key="2">
    <source>
        <dbReference type="ARBA" id="ARBA00023015"/>
    </source>
</evidence>
<dbReference type="HOGENOM" id="CLU_039613_6_5_6"/>
<keyword evidence="4" id="KW-0804">Transcription</keyword>
<evidence type="ECO:0000256" key="3">
    <source>
        <dbReference type="ARBA" id="ARBA00023125"/>
    </source>
</evidence>
<dbReference type="PANTHER" id="PTHR30126">
    <property type="entry name" value="HTH-TYPE TRANSCRIPTIONAL REGULATOR"/>
    <property type="match status" value="1"/>
</dbReference>
<dbReference type="InterPro" id="IPR036390">
    <property type="entry name" value="WH_DNA-bd_sf"/>
</dbReference>
<accession>Q2SLQ5</accession>
<protein>
    <submittedName>
        <fullName evidence="6">Transcriptional regulator</fullName>
    </submittedName>
</protein>
<dbReference type="PANTHER" id="PTHR30126:SF94">
    <property type="entry name" value="LYSR FAMILY TRANSCRIPTIONAL REGULATOR"/>
    <property type="match status" value="1"/>
</dbReference>
<evidence type="ECO:0000313" key="6">
    <source>
        <dbReference type="EMBL" id="ABC28419.1"/>
    </source>
</evidence>
<proteinExistence type="inferred from homology"/>
<dbReference type="CDD" id="cd08427">
    <property type="entry name" value="PBP2_LTTR_like_2"/>
    <property type="match status" value="1"/>
</dbReference>
<dbReference type="InterPro" id="IPR005119">
    <property type="entry name" value="LysR_subst-bd"/>
</dbReference>
<evidence type="ECO:0000256" key="1">
    <source>
        <dbReference type="ARBA" id="ARBA00009437"/>
    </source>
</evidence>
<dbReference type="GO" id="GO:0000976">
    <property type="term" value="F:transcription cis-regulatory region binding"/>
    <property type="evidence" value="ECO:0007669"/>
    <property type="project" value="TreeGrafter"/>
</dbReference>
<dbReference type="Proteomes" id="UP000000238">
    <property type="component" value="Chromosome"/>
</dbReference>
<name>Q2SLQ5_HAHCH</name>
<dbReference type="InterPro" id="IPR036388">
    <property type="entry name" value="WH-like_DNA-bd_sf"/>
</dbReference>
<dbReference type="Pfam" id="PF03466">
    <property type="entry name" value="LysR_substrate"/>
    <property type="match status" value="1"/>
</dbReference>
<keyword evidence="2" id="KW-0805">Transcription regulation</keyword>
<evidence type="ECO:0000256" key="4">
    <source>
        <dbReference type="ARBA" id="ARBA00023163"/>
    </source>
</evidence>
<organism evidence="6 7">
    <name type="scientific">Hahella chejuensis (strain KCTC 2396)</name>
    <dbReference type="NCBI Taxonomy" id="349521"/>
    <lineage>
        <taxon>Bacteria</taxon>
        <taxon>Pseudomonadati</taxon>
        <taxon>Pseudomonadota</taxon>
        <taxon>Gammaproteobacteria</taxon>
        <taxon>Oceanospirillales</taxon>
        <taxon>Hahellaceae</taxon>
        <taxon>Hahella</taxon>
    </lineage>
</organism>
<dbReference type="PRINTS" id="PR00039">
    <property type="entry name" value="HTHLYSR"/>
</dbReference>
<dbReference type="SUPFAM" id="SSF46785">
    <property type="entry name" value="Winged helix' DNA-binding domain"/>
    <property type="match status" value="1"/>
</dbReference>
<dbReference type="PROSITE" id="PS50931">
    <property type="entry name" value="HTH_LYSR"/>
    <property type="match status" value="1"/>
</dbReference>